<keyword evidence="1" id="KW-0812">Transmembrane</keyword>
<dbReference type="GO" id="GO:0004252">
    <property type="term" value="F:serine-type endopeptidase activity"/>
    <property type="evidence" value="ECO:0007669"/>
    <property type="project" value="InterPro"/>
</dbReference>
<dbReference type="InterPro" id="IPR009003">
    <property type="entry name" value="Peptidase_S1_PA"/>
</dbReference>
<dbReference type="PANTHER" id="PTHR43019">
    <property type="entry name" value="SERINE ENDOPROTEASE DEGS"/>
    <property type="match status" value="1"/>
</dbReference>
<gene>
    <name evidence="2" type="ORF">NJQ99_11425</name>
</gene>
<keyword evidence="2" id="KW-0378">Hydrolase</keyword>
<dbReference type="RefSeq" id="WP_269332961.1">
    <property type="nucleotide sequence ID" value="NZ_JAMZFT010000002.1"/>
</dbReference>
<dbReference type="Gene3D" id="2.40.10.10">
    <property type="entry name" value="Trypsin-like serine proteases"/>
    <property type="match status" value="2"/>
</dbReference>
<evidence type="ECO:0000256" key="1">
    <source>
        <dbReference type="SAM" id="Phobius"/>
    </source>
</evidence>
<proteinExistence type="predicted"/>
<dbReference type="EMBL" id="JAMZFT010000002">
    <property type="protein sequence ID" value="MCP1337023.1"/>
    <property type="molecule type" value="Genomic_DNA"/>
</dbReference>
<keyword evidence="1" id="KW-1133">Transmembrane helix</keyword>
<dbReference type="InterPro" id="IPR043504">
    <property type="entry name" value="Peptidase_S1_PA_chymotrypsin"/>
</dbReference>
<dbReference type="Proteomes" id="UP001055804">
    <property type="component" value="Unassembled WGS sequence"/>
</dbReference>
<dbReference type="PANTHER" id="PTHR43019:SF23">
    <property type="entry name" value="PROTEASE DO-LIKE 5, CHLOROPLASTIC"/>
    <property type="match status" value="1"/>
</dbReference>
<evidence type="ECO:0000313" key="2">
    <source>
        <dbReference type="EMBL" id="MCP1337023.1"/>
    </source>
</evidence>
<accession>A0A9J6PKD2</accession>
<dbReference type="AlphaFoldDB" id="A0A9J6PKD2"/>
<evidence type="ECO:0000313" key="3">
    <source>
        <dbReference type="Proteomes" id="UP001055804"/>
    </source>
</evidence>
<comment type="caution">
    <text evidence="2">The sequence shown here is derived from an EMBL/GenBank/DDBJ whole genome shotgun (WGS) entry which is preliminary data.</text>
</comment>
<sequence>MQPQTPDHEPQADAPLPVAAFEHLTGPSRGTVTWVGQPDLIVFLTGTGRVRVAASGAAEPGQTPVARLRRYDGSYEVSAFDGQPLWVNGAAVETRRLRHLDMIEFGETGPMSRIYLCHDGQVLRPGVGTVLSDAAAYLRSSRKPVSRRVLSAAGQVQRRLARETTWAFRIGVVIALAALAFVAWQQSRINTLLRQQIESGQAQVEAVSRLLARTSEEAPTPADLDRLRETLARRMELTTERVAELERRTTAVGRVIARASPSIVFLQGGYGFRDRETGRMLRHVLGPGGKPALLPGGFPLLSLDGDGPVAERQFLGTGFAVGDEGLVVTSGHVGEPWEEDVNVAALGTQGLEPVLRRFIAYLPGRPEASPVALLRASAEADLAVLRLDAGEGLPPGLQLADAPPRAGDEVIVMGYPTGMRTMLAQAGEAFIAALEEAGPLDFWSVAARLAETGRIMPLASRGIVGRASGEAVVYDAETTYGGSGGPVLDLDGRVVAVNTAILPEYGGSNLGVPAEQVRRLLEESKTN</sequence>
<dbReference type="InterPro" id="IPR001940">
    <property type="entry name" value="Peptidase_S1C"/>
</dbReference>
<protein>
    <submittedName>
        <fullName evidence="2">Serine protease</fullName>
    </submittedName>
</protein>
<dbReference type="GO" id="GO:0006508">
    <property type="term" value="P:proteolysis"/>
    <property type="evidence" value="ECO:0007669"/>
    <property type="project" value="UniProtKB-KW"/>
</dbReference>
<feature type="transmembrane region" description="Helical" evidence="1">
    <location>
        <begin position="166"/>
        <end position="184"/>
    </location>
</feature>
<dbReference type="SUPFAM" id="SSF50494">
    <property type="entry name" value="Trypsin-like serine proteases"/>
    <property type="match status" value="1"/>
</dbReference>
<keyword evidence="2" id="KW-0645">Protease</keyword>
<dbReference type="Pfam" id="PF13365">
    <property type="entry name" value="Trypsin_2"/>
    <property type="match status" value="1"/>
</dbReference>
<keyword evidence="3" id="KW-1185">Reference proteome</keyword>
<organism evidence="2 3">
    <name type="scientific">Futiania mangrovi</name>
    <dbReference type="NCBI Taxonomy" id="2959716"/>
    <lineage>
        <taxon>Bacteria</taxon>
        <taxon>Pseudomonadati</taxon>
        <taxon>Pseudomonadota</taxon>
        <taxon>Alphaproteobacteria</taxon>
        <taxon>Futianiales</taxon>
        <taxon>Futianiaceae</taxon>
        <taxon>Futiania</taxon>
    </lineage>
</organism>
<reference evidence="2" key="1">
    <citation type="submission" date="2022-06" db="EMBL/GenBank/DDBJ databases">
        <title>Isolation and Genomics of Futiania mangrovii gen. nov., sp. nov., a Rare and Metabolically-versatile member in the Class Alphaproteobacteria.</title>
        <authorList>
            <person name="Liu L."/>
            <person name="Huang W.-C."/>
            <person name="Pan J."/>
            <person name="Li J."/>
            <person name="Huang Y."/>
            <person name="Du H."/>
            <person name="Liu Y."/>
            <person name="Li M."/>
        </authorList>
    </citation>
    <scope>NUCLEOTIDE SEQUENCE</scope>
    <source>
        <strain evidence="2">FT118</strain>
    </source>
</reference>
<name>A0A9J6PKD2_9PROT</name>
<dbReference type="PRINTS" id="PR00834">
    <property type="entry name" value="PROTEASES2C"/>
</dbReference>
<keyword evidence="1" id="KW-0472">Membrane</keyword>